<dbReference type="AlphaFoldDB" id="A0AAD4LP66"/>
<evidence type="ECO:0000313" key="4">
    <source>
        <dbReference type="Proteomes" id="UP001201163"/>
    </source>
</evidence>
<proteinExistence type="predicted"/>
<keyword evidence="2" id="KW-1133">Transmembrane helix</keyword>
<protein>
    <submittedName>
        <fullName evidence="3">Uncharacterized protein</fullName>
    </submittedName>
</protein>
<evidence type="ECO:0000256" key="1">
    <source>
        <dbReference type="SAM" id="MobiDB-lite"/>
    </source>
</evidence>
<keyword evidence="2" id="KW-0812">Transmembrane</keyword>
<dbReference type="Proteomes" id="UP001201163">
    <property type="component" value="Unassembled WGS sequence"/>
</dbReference>
<evidence type="ECO:0000256" key="2">
    <source>
        <dbReference type="SAM" id="Phobius"/>
    </source>
</evidence>
<organism evidence="3 4">
    <name type="scientific">Lactarius akahatsu</name>
    <dbReference type="NCBI Taxonomy" id="416441"/>
    <lineage>
        <taxon>Eukaryota</taxon>
        <taxon>Fungi</taxon>
        <taxon>Dikarya</taxon>
        <taxon>Basidiomycota</taxon>
        <taxon>Agaricomycotina</taxon>
        <taxon>Agaricomycetes</taxon>
        <taxon>Russulales</taxon>
        <taxon>Russulaceae</taxon>
        <taxon>Lactarius</taxon>
    </lineage>
</organism>
<sequence length="218" mass="22844">MGAAVNDGRDTTIDFIGQWVNYWLALLLDDTNFNDNRTKILLTSDETETYTVNLTTASSPYYLGVPTPRVPAGPSTRPTLHRGGVSARSAVDALEHLLHRQRDRPHEPQRLHHRHDPGPAQRAVLRAHHGAEHVSRRRAGGGSVSAPSCVASPPRLGPAPENLTAQGGTVPWLGPRVAAASSNSSSGSGNGAAGARKGMVGATVLGALLAGVVTLLLA</sequence>
<keyword evidence="2" id="KW-0472">Membrane</keyword>
<reference evidence="3" key="1">
    <citation type="submission" date="2022-01" db="EMBL/GenBank/DDBJ databases">
        <title>Comparative genomics reveals a dynamic genome evolution in the ectomycorrhizal milk-cap (Lactarius) mushrooms.</title>
        <authorList>
            <consortium name="DOE Joint Genome Institute"/>
            <person name="Lebreton A."/>
            <person name="Tang N."/>
            <person name="Kuo A."/>
            <person name="LaButti K."/>
            <person name="Drula E."/>
            <person name="Barry K."/>
            <person name="Clum A."/>
            <person name="Lipzen A."/>
            <person name="Mousain D."/>
            <person name="Ng V."/>
            <person name="Wang R."/>
            <person name="Wang X."/>
            <person name="Dai Y."/>
            <person name="Henrissat B."/>
            <person name="Grigoriev I.V."/>
            <person name="Guerin-Laguette A."/>
            <person name="Yu F."/>
            <person name="Martin F.M."/>
        </authorList>
    </citation>
    <scope>NUCLEOTIDE SEQUENCE</scope>
    <source>
        <strain evidence="3">QP</strain>
    </source>
</reference>
<comment type="caution">
    <text evidence="3">The sequence shown here is derived from an EMBL/GenBank/DDBJ whole genome shotgun (WGS) entry which is preliminary data.</text>
</comment>
<feature type="region of interest" description="Disordered" evidence="1">
    <location>
        <begin position="128"/>
        <end position="195"/>
    </location>
</feature>
<evidence type="ECO:0000313" key="3">
    <source>
        <dbReference type="EMBL" id="KAH8994214.1"/>
    </source>
</evidence>
<accession>A0AAD4LP66</accession>
<keyword evidence="4" id="KW-1185">Reference proteome</keyword>
<feature type="compositionally biased region" description="Low complexity" evidence="1">
    <location>
        <begin position="144"/>
        <end position="154"/>
    </location>
</feature>
<feature type="transmembrane region" description="Helical" evidence="2">
    <location>
        <begin position="198"/>
        <end position="217"/>
    </location>
</feature>
<feature type="compositionally biased region" description="Low complexity" evidence="1">
    <location>
        <begin position="178"/>
        <end position="187"/>
    </location>
</feature>
<gene>
    <name evidence="3" type="ORF">EDB92DRAFT_1944100</name>
</gene>
<name>A0AAD4LP66_9AGAM</name>
<dbReference type="EMBL" id="JAKELL010000015">
    <property type="protein sequence ID" value="KAH8994214.1"/>
    <property type="molecule type" value="Genomic_DNA"/>
</dbReference>